<evidence type="ECO:0008006" key="3">
    <source>
        <dbReference type="Google" id="ProtNLM"/>
    </source>
</evidence>
<dbReference type="EMBL" id="AM114193">
    <property type="protein sequence ID" value="CAJ36517.1"/>
    <property type="molecule type" value="Genomic_DNA"/>
</dbReference>
<evidence type="ECO:0000313" key="1">
    <source>
        <dbReference type="EMBL" id="CAJ36517.1"/>
    </source>
</evidence>
<name>Q0W526_METAR</name>
<sequence length="86" mass="9332">MPGWKSVIILGIVTVTLLTSGCYTLQKYTDIGAYSDPGSSALPGSKLNPAPVGEMITYYPTTGNKYYRYDTNFLGCTLCLTLPNCH</sequence>
<organism evidence="1 2">
    <name type="scientific">Methanocella arvoryzae (strain DSM 22066 / NBRC 105507 / MRE50)</name>
    <dbReference type="NCBI Taxonomy" id="351160"/>
    <lineage>
        <taxon>Archaea</taxon>
        <taxon>Methanobacteriati</taxon>
        <taxon>Methanobacteriota</taxon>
        <taxon>Stenosarchaea group</taxon>
        <taxon>Methanomicrobia</taxon>
        <taxon>Methanocellales</taxon>
        <taxon>Methanocellaceae</taxon>
        <taxon>Methanocella</taxon>
    </lineage>
</organism>
<gene>
    <name evidence="1" type="ORF">RCIX1213</name>
</gene>
<evidence type="ECO:0000313" key="2">
    <source>
        <dbReference type="Proteomes" id="UP000000663"/>
    </source>
</evidence>
<proteinExistence type="predicted"/>
<dbReference type="RefSeq" id="WP_012036025.1">
    <property type="nucleotide sequence ID" value="NC_009464.1"/>
</dbReference>
<accession>Q0W526</accession>
<dbReference type="PROSITE" id="PS51257">
    <property type="entry name" value="PROKAR_LIPOPROTEIN"/>
    <property type="match status" value="1"/>
</dbReference>
<dbReference type="GeneID" id="5145111"/>
<dbReference type="Proteomes" id="UP000000663">
    <property type="component" value="Chromosome"/>
</dbReference>
<reference evidence="1 2" key="1">
    <citation type="journal article" date="2006" name="Science">
        <title>Genome of rice cluster I archaea -- the key methane producers in the rice rhizosphere.</title>
        <authorList>
            <person name="Erkel C."/>
            <person name="Kube M."/>
            <person name="Reinhardt R."/>
            <person name="Liesack W."/>
        </authorList>
    </citation>
    <scope>NUCLEOTIDE SEQUENCE [LARGE SCALE GENOMIC DNA]</scope>
    <source>
        <strain evidence="2">DSM 22066 / NBRC 105507 / MRE50</strain>
    </source>
</reference>
<keyword evidence="2" id="KW-1185">Reference proteome</keyword>
<dbReference type="AlphaFoldDB" id="Q0W526"/>
<protein>
    <recommendedName>
        <fullName evidence="3">Lipoprotein</fullName>
    </recommendedName>
</protein>
<dbReference type="KEGG" id="rci:RCIX1213"/>